<accession>A0A9P5X9F6</accession>
<keyword evidence="1" id="KW-0472">Membrane</keyword>
<organism evidence="3 4">
    <name type="scientific">Macrolepiota fuliginosa MF-IS2</name>
    <dbReference type="NCBI Taxonomy" id="1400762"/>
    <lineage>
        <taxon>Eukaryota</taxon>
        <taxon>Fungi</taxon>
        <taxon>Dikarya</taxon>
        <taxon>Basidiomycota</taxon>
        <taxon>Agaricomycotina</taxon>
        <taxon>Agaricomycetes</taxon>
        <taxon>Agaricomycetidae</taxon>
        <taxon>Agaricales</taxon>
        <taxon>Agaricineae</taxon>
        <taxon>Agaricaceae</taxon>
        <taxon>Macrolepiota</taxon>
    </lineage>
</organism>
<name>A0A9P5X9F6_9AGAR</name>
<keyword evidence="1" id="KW-0812">Transmembrane</keyword>
<dbReference type="EMBL" id="MU151207">
    <property type="protein sequence ID" value="KAF9447288.1"/>
    <property type="molecule type" value="Genomic_DNA"/>
</dbReference>
<feature type="transmembrane region" description="Helical" evidence="1">
    <location>
        <begin position="20"/>
        <end position="44"/>
    </location>
</feature>
<feature type="domain" description="DUF6533" evidence="2">
    <location>
        <begin position="31"/>
        <end position="71"/>
    </location>
</feature>
<feature type="transmembrane region" description="Helical" evidence="1">
    <location>
        <begin position="95"/>
        <end position="119"/>
    </location>
</feature>
<keyword evidence="1" id="KW-1133">Transmembrane helix</keyword>
<feature type="transmembrane region" description="Helical" evidence="1">
    <location>
        <begin position="216"/>
        <end position="235"/>
    </location>
</feature>
<feature type="transmembrane region" description="Helical" evidence="1">
    <location>
        <begin position="247"/>
        <end position="265"/>
    </location>
</feature>
<dbReference type="InterPro" id="IPR045340">
    <property type="entry name" value="DUF6533"/>
</dbReference>
<protein>
    <recommendedName>
        <fullName evidence="2">DUF6533 domain-containing protein</fullName>
    </recommendedName>
</protein>
<dbReference type="AlphaFoldDB" id="A0A9P5X9F6"/>
<gene>
    <name evidence="3" type="ORF">P691DRAFT_129798</name>
</gene>
<dbReference type="Pfam" id="PF20151">
    <property type="entry name" value="DUF6533"/>
    <property type="match status" value="1"/>
</dbReference>
<evidence type="ECO:0000259" key="2">
    <source>
        <dbReference type="Pfam" id="PF20151"/>
    </source>
</evidence>
<sequence length="291" mass="32645">MVVTADELDNSFSAKNWPTIINIAKGGTCGALTLQVWVLISGFAEEVNLIWRQGQLTATLLYVWLRYLPLAFQIFNLVIDEYLYVAHPHPKLCLLSLLTKIVSSQLILVGVEIVMLIRVYILYNRGRRIKYFLATIYTIGLSLQMFANTLIISHLHKSERACLVEPAHWVPLLIFSAGTGITQGTLITMTCLHTLKARQWAWLRMPLTGMMLRDAFVVFGVLLVLVSTISTIEIVEHLPMPFWNAAYAWYISILSIAGCQLILGIQRLIPPVTNGSSEGIQLTSVVLTDLF</sequence>
<comment type="caution">
    <text evidence="3">The sequence shown here is derived from an EMBL/GenBank/DDBJ whole genome shotgun (WGS) entry which is preliminary data.</text>
</comment>
<reference evidence="3" key="1">
    <citation type="submission" date="2020-11" db="EMBL/GenBank/DDBJ databases">
        <authorList>
            <consortium name="DOE Joint Genome Institute"/>
            <person name="Ahrendt S."/>
            <person name="Riley R."/>
            <person name="Andreopoulos W."/>
            <person name="Labutti K."/>
            <person name="Pangilinan J."/>
            <person name="Ruiz-Duenas F.J."/>
            <person name="Barrasa J.M."/>
            <person name="Sanchez-Garcia M."/>
            <person name="Camarero S."/>
            <person name="Miyauchi S."/>
            <person name="Serrano A."/>
            <person name="Linde D."/>
            <person name="Babiker R."/>
            <person name="Drula E."/>
            <person name="Ayuso-Fernandez I."/>
            <person name="Pacheco R."/>
            <person name="Padilla G."/>
            <person name="Ferreira P."/>
            <person name="Barriuso J."/>
            <person name="Kellner H."/>
            <person name="Castanera R."/>
            <person name="Alfaro M."/>
            <person name="Ramirez L."/>
            <person name="Pisabarro A.G."/>
            <person name="Kuo A."/>
            <person name="Tritt A."/>
            <person name="Lipzen A."/>
            <person name="He G."/>
            <person name="Yan M."/>
            <person name="Ng V."/>
            <person name="Cullen D."/>
            <person name="Martin F."/>
            <person name="Rosso M.-N."/>
            <person name="Henrissat B."/>
            <person name="Hibbett D."/>
            <person name="Martinez A.T."/>
            <person name="Grigoriev I.V."/>
        </authorList>
    </citation>
    <scope>NUCLEOTIDE SEQUENCE</scope>
    <source>
        <strain evidence="3">MF-IS2</strain>
    </source>
</reference>
<evidence type="ECO:0000256" key="1">
    <source>
        <dbReference type="SAM" id="Phobius"/>
    </source>
</evidence>
<evidence type="ECO:0000313" key="3">
    <source>
        <dbReference type="EMBL" id="KAF9447288.1"/>
    </source>
</evidence>
<keyword evidence="4" id="KW-1185">Reference proteome</keyword>
<feature type="transmembrane region" description="Helical" evidence="1">
    <location>
        <begin position="172"/>
        <end position="195"/>
    </location>
</feature>
<dbReference type="OrthoDB" id="2637653at2759"/>
<feature type="transmembrane region" description="Helical" evidence="1">
    <location>
        <begin position="131"/>
        <end position="152"/>
    </location>
</feature>
<evidence type="ECO:0000313" key="4">
    <source>
        <dbReference type="Proteomes" id="UP000807342"/>
    </source>
</evidence>
<dbReference type="Proteomes" id="UP000807342">
    <property type="component" value="Unassembled WGS sequence"/>
</dbReference>
<proteinExistence type="predicted"/>
<feature type="transmembrane region" description="Helical" evidence="1">
    <location>
        <begin position="56"/>
        <end position="75"/>
    </location>
</feature>